<feature type="transmembrane region" description="Helical" evidence="2">
    <location>
        <begin position="158"/>
        <end position="183"/>
    </location>
</feature>
<feature type="transmembrane region" description="Helical" evidence="2">
    <location>
        <begin position="218"/>
        <end position="238"/>
    </location>
</feature>
<organism evidence="3 4">
    <name type="scientific">Rhynchophorus ferrugineus</name>
    <name type="common">Red palm weevil</name>
    <name type="synonym">Curculio ferrugineus</name>
    <dbReference type="NCBI Taxonomy" id="354439"/>
    <lineage>
        <taxon>Eukaryota</taxon>
        <taxon>Metazoa</taxon>
        <taxon>Ecdysozoa</taxon>
        <taxon>Arthropoda</taxon>
        <taxon>Hexapoda</taxon>
        <taxon>Insecta</taxon>
        <taxon>Pterygota</taxon>
        <taxon>Neoptera</taxon>
        <taxon>Endopterygota</taxon>
        <taxon>Coleoptera</taxon>
        <taxon>Polyphaga</taxon>
        <taxon>Cucujiformia</taxon>
        <taxon>Curculionidae</taxon>
        <taxon>Dryophthorinae</taxon>
        <taxon>Rhynchophorus</taxon>
    </lineage>
</organism>
<protein>
    <submittedName>
        <fullName evidence="3">Uncharacterized protein</fullName>
    </submittedName>
</protein>
<proteinExistence type="predicted"/>
<reference evidence="3" key="1">
    <citation type="submission" date="2020-08" db="EMBL/GenBank/DDBJ databases">
        <title>Genome sequencing and assembly of the red palm weevil Rhynchophorus ferrugineus.</title>
        <authorList>
            <person name="Dias G.B."/>
            <person name="Bergman C.M."/>
            <person name="Manee M."/>
        </authorList>
    </citation>
    <scope>NUCLEOTIDE SEQUENCE</scope>
    <source>
        <strain evidence="3">AA-2017</strain>
        <tissue evidence="3">Whole larva</tissue>
    </source>
</reference>
<evidence type="ECO:0000313" key="3">
    <source>
        <dbReference type="EMBL" id="KAF7286462.1"/>
    </source>
</evidence>
<evidence type="ECO:0000256" key="1">
    <source>
        <dbReference type="SAM" id="MobiDB-lite"/>
    </source>
</evidence>
<feature type="transmembrane region" description="Helical" evidence="2">
    <location>
        <begin position="88"/>
        <end position="112"/>
    </location>
</feature>
<dbReference type="InterPro" id="IPR030417">
    <property type="entry name" value="MS4A"/>
</dbReference>
<keyword evidence="2" id="KW-0472">Membrane</keyword>
<dbReference type="EMBL" id="JAACXV010000025">
    <property type="protein sequence ID" value="KAF7286462.1"/>
    <property type="molecule type" value="Genomic_DNA"/>
</dbReference>
<keyword evidence="4" id="KW-1185">Reference proteome</keyword>
<feature type="transmembrane region" description="Helical" evidence="2">
    <location>
        <begin position="124"/>
        <end position="146"/>
    </location>
</feature>
<dbReference type="PANTHER" id="PTHR23320">
    <property type="entry name" value="MEMBRANE-SPANNING 4-DOMAINS SUBFAMILY A MS4A -RELATED"/>
    <property type="match status" value="1"/>
</dbReference>
<dbReference type="AlphaFoldDB" id="A0A834IWE7"/>
<feature type="region of interest" description="Disordered" evidence="1">
    <location>
        <begin position="1"/>
        <end position="41"/>
    </location>
</feature>
<gene>
    <name evidence="3" type="ORF">GWI33_005102</name>
</gene>
<accession>A0A834IWE7</accession>
<evidence type="ECO:0000256" key="2">
    <source>
        <dbReference type="SAM" id="Phobius"/>
    </source>
</evidence>
<sequence>MDMEKQTEQVDTILPPPPEKIDEKMDQSTLPRASKELSSSSAKMMDNHTMTLSTKMSTDRLICKSPRESPAGSFIDKKGKQIITPNRVLMVLSILQFILGFLMVLFGMYVIAYKASLSQIGGGIWGGIIAMVTGIAGTLAAAKNVCPFKTTAEKVAQTTFLAMSLISLAVSQLIVVIAATGLARDVNSTSFQEAMQQNDDMSNFGKFSMEISENYKGILYNIILVIIASLECIVAAIASYKSSREVCPCFKRNDEYYQDNLNMHRSHALVSSWLMGKHGGSVPSPTPIYVVTGPNSSLGRGSKIVSTEISPDQRRKKLTVVLISETFSETSQEEVYLIAV</sequence>
<evidence type="ECO:0000313" key="4">
    <source>
        <dbReference type="Proteomes" id="UP000625711"/>
    </source>
</evidence>
<dbReference type="Proteomes" id="UP000625711">
    <property type="component" value="Unassembled WGS sequence"/>
</dbReference>
<dbReference type="OrthoDB" id="7733275at2759"/>
<comment type="caution">
    <text evidence="3">The sequence shown here is derived from an EMBL/GenBank/DDBJ whole genome shotgun (WGS) entry which is preliminary data.</text>
</comment>
<name>A0A834IWE7_RHYFE</name>
<keyword evidence="2" id="KW-1133">Transmembrane helix</keyword>
<feature type="compositionally biased region" description="Polar residues" evidence="1">
    <location>
        <begin position="27"/>
        <end position="41"/>
    </location>
</feature>
<dbReference type="PANTHER" id="PTHR23320:SF173">
    <property type="entry name" value="MARVEL DOMAIN-CONTAINING PROTEIN-RELATED"/>
    <property type="match status" value="1"/>
</dbReference>
<keyword evidence="2" id="KW-0812">Transmembrane</keyword>